<evidence type="ECO:0000313" key="2">
    <source>
        <dbReference type="Proteomes" id="UP000199439"/>
    </source>
</evidence>
<proteinExistence type="predicted"/>
<protein>
    <submittedName>
        <fullName evidence="1">Uncharacterized protein</fullName>
    </submittedName>
</protein>
<organism evidence="1 2">
    <name type="scientific">Algibacter pectinivorans</name>
    <dbReference type="NCBI Taxonomy" id="870482"/>
    <lineage>
        <taxon>Bacteria</taxon>
        <taxon>Pseudomonadati</taxon>
        <taxon>Bacteroidota</taxon>
        <taxon>Flavobacteriia</taxon>
        <taxon>Flavobacteriales</taxon>
        <taxon>Flavobacteriaceae</taxon>
        <taxon>Algibacter</taxon>
    </lineage>
</organism>
<name>A0A1I1NYD0_9FLAO</name>
<dbReference type="AlphaFoldDB" id="A0A1I1NYD0"/>
<evidence type="ECO:0000313" key="1">
    <source>
        <dbReference type="EMBL" id="SFD02694.1"/>
    </source>
</evidence>
<dbReference type="OrthoDB" id="8704783at2"/>
<dbReference type="EMBL" id="FOMI01000003">
    <property type="protein sequence ID" value="SFD02694.1"/>
    <property type="molecule type" value="Genomic_DNA"/>
</dbReference>
<dbReference type="STRING" id="870482.SAMN04487987_10329"/>
<keyword evidence="2" id="KW-1185">Reference proteome</keyword>
<dbReference type="Proteomes" id="UP000199439">
    <property type="component" value="Unassembled WGS sequence"/>
</dbReference>
<gene>
    <name evidence="1" type="ORF">SAMN04487987_10329</name>
</gene>
<sequence>MHHIDSQENAKNIIISLEDNFPVDCWTIDNIQVWPYIRIKLYYELLTIYDKKQDVKANKPLARSSNKVVVFFKIIKAFFASEVFFFKLKQKKILFFGAHFHRVLNDGIYFNRFYDSIISHHNLQDDVYMVEYQKIYENMYNHKALIALSKQLDNYKLLLKLTRKQKKQNDSTCRI</sequence>
<accession>A0A1I1NYD0</accession>
<dbReference type="RefSeq" id="WP_092849960.1">
    <property type="nucleotide sequence ID" value="NZ_FOMI01000003.1"/>
</dbReference>
<reference evidence="2" key="1">
    <citation type="submission" date="2016-10" db="EMBL/GenBank/DDBJ databases">
        <authorList>
            <person name="Varghese N."/>
            <person name="Submissions S."/>
        </authorList>
    </citation>
    <scope>NUCLEOTIDE SEQUENCE [LARGE SCALE GENOMIC DNA]</scope>
    <source>
        <strain evidence="2">DSM 25730</strain>
    </source>
</reference>